<name>A0A183F5K5_HELPZ</name>
<reference evidence="2 3" key="1">
    <citation type="submission" date="2018-11" db="EMBL/GenBank/DDBJ databases">
        <authorList>
            <consortium name="Pathogen Informatics"/>
        </authorList>
    </citation>
    <scope>NUCLEOTIDE SEQUENCE [LARGE SCALE GENOMIC DNA]</scope>
</reference>
<reference evidence="4" key="2">
    <citation type="submission" date="2019-09" db="UniProtKB">
        <authorList>
            <consortium name="WormBaseParasite"/>
        </authorList>
    </citation>
    <scope>IDENTIFICATION</scope>
</reference>
<dbReference type="Proteomes" id="UP000050761">
    <property type="component" value="Unassembled WGS sequence"/>
</dbReference>
<keyword evidence="3" id="KW-1185">Reference proteome</keyword>
<protein>
    <submittedName>
        <fullName evidence="4">Reverse transcriptase domain-containing protein</fullName>
    </submittedName>
</protein>
<dbReference type="WBParaSite" id="HPBE_0000144701-mRNA-1">
    <property type="protein sequence ID" value="HPBE_0000144701-mRNA-1"/>
    <property type="gene ID" value="HPBE_0000144701"/>
</dbReference>
<accession>A0A3P7TD00</accession>
<accession>A0A183F5K5</accession>
<gene>
    <name evidence="2" type="ORF">HPBE_LOCUS1448</name>
</gene>
<evidence type="ECO:0000313" key="4">
    <source>
        <dbReference type="WBParaSite" id="HPBE_0000144701-mRNA-1"/>
    </source>
</evidence>
<dbReference type="AlphaFoldDB" id="A0A183F5K5"/>
<feature type="region of interest" description="Disordered" evidence="1">
    <location>
        <begin position="71"/>
        <end position="95"/>
    </location>
</feature>
<dbReference type="EMBL" id="UZAH01001585">
    <property type="protein sequence ID" value="VDO19830.1"/>
    <property type="molecule type" value="Genomic_DNA"/>
</dbReference>
<evidence type="ECO:0000313" key="2">
    <source>
        <dbReference type="EMBL" id="VDO19830.1"/>
    </source>
</evidence>
<sequence length="95" mass="11372">MKSFYWDEKGILGDGRFLSNLRYADNIALFKNSPLKRRRCLLREKVFNRKAFKSLRRRLTCTSDIPRFHSMNTENDMKSELDRRRRAAIRTSQGD</sequence>
<evidence type="ECO:0000256" key="1">
    <source>
        <dbReference type="SAM" id="MobiDB-lite"/>
    </source>
</evidence>
<organism evidence="3 4">
    <name type="scientific">Heligmosomoides polygyrus</name>
    <name type="common">Parasitic roundworm</name>
    <dbReference type="NCBI Taxonomy" id="6339"/>
    <lineage>
        <taxon>Eukaryota</taxon>
        <taxon>Metazoa</taxon>
        <taxon>Ecdysozoa</taxon>
        <taxon>Nematoda</taxon>
        <taxon>Chromadorea</taxon>
        <taxon>Rhabditida</taxon>
        <taxon>Rhabditina</taxon>
        <taxon>Rhabditomorpha</taxon>
        <taxon>Strongyloidea</taxon>
        <taxon>Heligmosomidae</taxon>
        <taxon>Heligmosomoides</taxon>
    </lineage>
</organism>
<proteinExistence type="predicted"/>
<evidence type="ECO:0000313" key="3">
    <source>
        <dbReference type="Proteomes" id="UP000050761"/>
    </source>
</evidence>